<dbReference type="PRINTS" id="PR00092">
    <property type="entry name" value="TYROSINASE"/>
</dbReference>
<evidence type="ECO:0000256" key="1">
    <source>
        <dbReference type="ARBA" id="ARBA00022723"/>
    </source>
</evidence>
<feature type="compositionally biased region" description="Basic residues" evidence="3">
    <location>
        <begin position="1253"/>
        <end position="1274"/>
    </location>
</feature>
<organism evidence="6 7">
    <name type="scientific">Lagenidium giganteum</name>
    <dbReference type="NCBI Taxonomy" id="4803"/>
    <lineage>
        <taxon>Eukaryota</taxon>
        <taxon>Sar</taxon>
        <taxon>Stramenopiles</taxon>
        <taxon>Oomycota</taxon>
        <taxon>Peronosporomycetes</taxon>
        <taxon>Pythiales</taxon>
        <taxon>Pythiaceae</taxon>
    </lineage>
</organism>
<dbReference type="GO" id="GO:0046872">
    <property type="term" value="F:metal ion binding"/>
    <property type="evidence" value="ECO:0007669"/>
    <property type="project" value="UniProtKB-KW"/>
</dbReference>
<reference evidence="6" key="1">
    <citation type="submission" date="2022-11" db="EMBL/GenBank/DDBJ databases">
        <authorList>
            <person name="Morgan W.R."/>
            <person name="Tartar A."/>
        </authorList>
    </citation>
    <scope>NUCLEOTIDE SEQUENCE</scope>
    <source>
        <strain evidence="6">ARSEF 373</strain>
    </source>
</reference>
<feature type="domain" description="Tyrosinase copper-binding" evidence="5">
    <location>
        <begin position="919"/>
        <end position="930"/>
    </location>
</feature>
<feature type="domain" description="Tyrosinase copper-binding" evidence="5">
    <location>
        <begin position="248"/>
        <end position="259"/>
    </location>
</feature>
<dbReference type="InterPro" id="IPR050316">
    <property type="entry name" value="Tyrosinase/Hemocyanin"/>
</dbReference>
<protein>
    <recommendedName>
        <fullName evidence="5">Tyrosinase copper-binding domain-containing protein</fullName>
    </recommendedName>
</protein>
<dbReference type="InterPro" id="IPR008922">
    <property type="entry name" value="Di-copper_centre_dom_sf"/>
</dbReference>
<feature type="compositionally biased region" description="Basic residues" evidence="3">
    <location>
        <begin position="1293"/>
        <end position="1303"/>
    </location>
</feature>
<feature type="compositionally biased region" description="Basic residues" evidence="3">
    <location>
        <begin position="377"/>
        <end position="393"/>
    </location>
</feature>
<feature type="compositionally biased region" description="Polar residues" evidence="3">
    <location>
        <begin position="629"/>
        <end position="640"/>
    </location>
</feature>
<keyword evidence="7" id="KW-1185">Reference proteome</keyword>
<feature type="compositionally biased region" description="Basic residues" evidence="3">
    <location>
        <begin position="589"/>
        <end position="610"/>
    </location>
</feature>
<feature type="region of interest" description="Disordered" evidence="3">
    <location>
        <begin position="1245"/>
        <end position="1303"/>
    </location>
</feature>
<dbReference type="PANTHER" id="PTHR11474:SF126">
    <property type="entry name" value="TYROSINASE-LIKE PROTEIN TYR-1-RELATED"/>
    <property type="match status" value="1"/>
</dbReference>
<dbReference type="Gene3D" id="1.10.1280.10">
    <property type="entry name" value="Di-copper center containing domain from catechol oxidase"/>
    <property type="match status" value="2"/>
</dbReference>
<dbReference type="PANTHER" id="PTHR11474">
    <property type="entry name" value="TYROSINASE FAMILY MEMBER"/>
    <property type="match status" value="1"/>
</dbReference>
<comment type="caution">
    <text evidence="6">The sequence shown here is derived from an EMBL/GenBank/DDBJ whole genome shotgun (WGS) entry which is preliminary data.</text>
</comment>
<name>A0AAV2ZKY4_9STRA</name>
<dbReference type="Proteomes" id="UP001146120">
    <property type="component" value="Unassembled WGS sequence"/>
</dbReference>
<sequence>MVFRSRVFALVLGLVAMAAMNHDSTSAVAFHSDTPRVRRSWNTYSDEEKELYLRAVAKSMDEGHHYRFTLMHNTPGNSVNAHNNCGFLLWHRRYILGYENMLRSLGPEFESITLPIWNYFRDNNIILSTEAECDSMGKCSSLLTDFGGSEGSSSPLTMTIGEGEVESGYTCVNTGVAGHACASEDGANCAHCIIRGNWNEVKSIGTQFGELFAKDSHSELSRVIEKGFHGSVHSQLGGTMNYISSPFDPIFYAHHTTVDFSLYVASRCVYDPKDEIDPEDHENWKYINFDSCTLDGKEISGGDKMSMTLNGVEAHEDEVMSKFFQDLNPSYYWYADSEDLGMFSYSYVLDPFMQKALAAMKIKCPSYMMSTMANERHQRRHQRMKNKARSQHHKDHDDDDSSSEVDDHPQKKHASKSTKATKKKKHHRNLKKHKKATEEGSNNATTPLLASAPLSEEERTLRSDAAVDVVTTLAECGDDIAKENPDLSFAELLEQQAIVKCEVERQQNGGKLDDFSAEFRSSFNIPADQKPYCLALLDRVEAGELDVLATDKCKSMYGQVTGVNLGQEFYFATVAGTHSGSGDAALSSKKSRKHKKTAKKASKKAGKTTPKKTTVKDEEDAVDDEQSHGKTVQQTQQLISQLPLPSARDPPPSPFSRLRRTALFTMVFRSRVFAVVLGLLGMAAIDHSSTGVAAQDASGLRVRKAWNTYSNEEKELYLRAVATAMDRGLQHRFTLMHNSDMNDNSAHQNCGFLLWHRRFILGYENMLRSLEPEFADITLPMWNYFRDSNVVLSKDVECDSLGKCSNLLAEFGGNKGLQPTPEMKIGDGKGSVLTGFGICANEGVAAHGCAHEDGVESGACQGCVPRGAWENFGAISTILGQFFEKNDHKELSDAVERAFHNEVHNVLGGAMSTLSSPFDPIFYAHHATVDFTLYMASRCVYDPDNNQDPNDDGENAQFNVFDSCPLQDNTMVSGDDPMSITYNGVEAQDDPVMAQFFDGLDPAYSWYSNPENLGDSSYTYMLDPYMQQTLEMMDIKCPSYMLSTQASNRHQRHHQSTHKGRSHKDDSDSSDEVPQHKKHASKSTKTTHKKKHHRNLKTHKKAKKHSSLNATEPLLMPAPFSDEDRSSDAAVEVAKALMDCGKEIAKENPDLSRAERLEQQAIVKCEVIRQRNGGKLDDYTDAFRSAMQIPKDQKPYCLELLDRVEAGELDVLATDKCKSMYGQVTGVNLGQEFYFATVAGTHSGSGDAALSSKKSRKHKKTAKKTSKKAGKTTPKKTTVKDDEDAVDDERSHVRVHVHVKHSK</sequence>
<keyword evidence="2" id="KW-0186">Copper</keyword>
<evidence type="ECO:0000256" key="3">
    <source>
        <dbReference type="SAM" id="MobiDB-lite"/>
    </source>
</evidence>
<keyword evidence="1" id="KW-0479">Metal-binding</keyword>
<keyword evidence="4" id="KW-0732">Signal</keyword>
<feature type="region of interest" description="Disordered" evidence="3">
    <location>
        <begin position="1045"/>
        <end position="1127"/>
    </location>
</feature>
<evidence type="ECO:0000313" key="7">
    <source>
        <dbReference type="Proteomes" id="UP001146120"/>
    </source>
</evidence>
<feature type="compositionally biased region" description="Basic residues" evidence="3">
    <location>
        <begin position="410"/>
        <end position="435"/>
    </location>
</feature>
<evidence type="ECO:0000256" key="2">
    <source>
        <dbReference type="ARBA" id="ARBA00023008"/>
    </source>
</evidence>
<feature type="region of interest" description="Disordered" evidence="3">
    <location>
        <begin position="581"/>
        <end position="654"/>
    </location>
</feature>
<dbReference type="InterPro" id="IPR002227">
    <property type="entry name" value="Tyrosinase_Cu-bd"/>
</dbReference>
<feature type="signal peptide" evidence="4">
    <location>
        <begin position="1"/>
        <end position="27"/>
    </location>
</feature>
<accession>A0AAV2ZKY4</accession>
<feature type="compositionally biased region" description="Basic residues" evidence="3">
    <location>
        <begin position="1049"/>
        <end position="1062"/>
    </location>
</feature>
<gene>
    <name evidence="6" type="ORF">N0F65_000777</name>
</gene>
<dbReference type="EMBL" id="DAKRPA010000003">
    <property type="protein sequence ID" value="DBA05089.1"/>
    <property type="molecule type" value="Genomic_DNA"/>
</dbReference>
<dbReference type="SUPFAM" id="SSF48056">
    <property type="entry name" value="Di-copper centre-containing domain"/>
    <property type="match status" value="2"/>
</dbReference>
<reference evidence="6" key="2">
    <citation type="journal article" date="2023" name="Microbiol Resour">
        <title>Decontamination and Annotation of the Draft Genome Sequence of the Oomycete Lagenidium giganteum ARSEF 373.</title>
        <authorList>
            <person name="Morgan W.R."/>
            <person name="Tartar A."/>
        </authorList>
    </citation>
    <scope>NUCLEOTIDE SEQUENCE</scope>
    <source>
        <strain evidence="6">ARSEF 373</strain>
    </source>
</reference>
<feature type="compositionally biased region" description="Basic residues" evidence="3">
    <location>
        <begin position="1076"/>
        <end position="1106"/>
    </location>
</feature>
<feature type="chain" id="PRO_5044010862" description="Tyrosinase copper-binding domain-containing protein" evidence="4">
    <location>
        <begin position="28"/>
        <end position="1303"/>
    </location>
</feature>
<evidence type="ECO:0000313" key="6">
    <source>
        <dbReference type="EMBL" id="DBA05089.1"/>
    </source>
</evidence>
<proteinExistence type="predicted"/>
<dbReference type="GO" id="GO:0016491">
    <property type="term" value="F:oxidoreductase activity"/>
    <property type="evidence" value="ECO:0007669"/>
    <property type="project" value="InterPro"/>
</dbReference>
<feature type="region of interest" description="Disordered" evidence="3">
    <location>
        <begin position="374"/>
        <end position="462"/>
    </location>
</feature>
<evidence type="ECO:0000256" key="4">
    <source>
        <dbReference type="SAM" id="SignalP"/>
    </source>
</evidence>
<feature type="compositionally biased region" description="Polar residues" evidence="3">
    <location>
        <begin position="439"/>
        <end position="448"/>
    </location>
</feature>
<dbReference type="PROSITE" id="PS00498">
    <property type="entry name" value="TYROSINASE_2"/>
    <property type="match status" value="2"/>
</dbReference>
<evidence type="ECO:0000259" key="5">
    <source>
        <dbReference type="PROSITE" id="PS00498"/>
    </source>
</evidence>
<dbReference type="Pfam" id="PF00264">
    <property type="entry name" value="Tyrosinase"/>
    <property type="match status" value="2"/>
</dbReference>